<dbReference type="RefSeq" id="WP_284352807.1">
    <property type="nucleotide sequence ID" value="NZ_BRXS01000010.1"/>
</dbReference>
<dbReference type="GO" id="GO:0046872">
    <property type="term" value="F:metal ion binding"/>
    <property type="evidence" value="ECO:0007669"/>
    <property type="project" value="UniProtKB-KW"/>
</dbReference>
<keyword evidence="2" id="KW-0479">Metal-binding</keyword>
<reference evidence="3" key="1">
    <citation type="submission" date="2022-08" db="EMBL/GenBank/DDBJ databases">
        <title>Draft genome sequencing of Roseisolibacter agri AW1220.</title>
        <authorList>
            <person name="Tobiishi Y."/>
            <person name="Tonouchi A."/>
        </authorList>
    </citation>
    <scope>NUCLEOTIDE SEQUENCE</scope>
    <source>
        <strain evidence="3">AW1220</strain>
    </source>
</reference>
<dbReference type="PRINTS" id="PR01576">
    <property type="entry name" value="PDEFORMYLASE"/>
</dbReference>
<proteinExistence type="inferred from homology"/>
<dbReference type="Pfam" id="PF01327">
    <property type="entry name" value="Pep_deformylase"/>
    <property type="match status" value="1"/>
</dbReference>
<sequence length="185" mass="20930">MSVLDIHVLGAPILRQESEPVAEMTPELRRLVDDMFETMYVAKGIGLAAPQVGRRERLFVADVDDQPLVLVNPEIVLAEGSARGEEGCLSIPEIYGDVDRPSRVVMRGLDRDGRPIEVEAVDLLARCMQHELDHLNGKLFLDYLGLFKRRSAMQKWEREKAKYPSLRRALITAKELAEQHNEEAL</sequence>
<dbReference type="CDD" id="cd00487">
    <property type="entry name" value="Pep_deformylase"/>
    <property type="match status" value="1"/>
</dbReference>
<dbReference type="PANTHER" id="PTHR10458">
    <property type="entry name" value="PEPTIDE DEFORMYLASE"/>
    <property type="match status" value="1"/>
</dbReference>
<keyword evidence="2" id="KW-0408">Iron</keyword>
<dbReference type="Gene3D" id="3.90.45.10">
    <property type="entry name" value="Peptide deformylase"/>
    <property type="match status" value="1"/>
</dbReference>
<name>A0AA37VGE8_9BACT</name>
<dbReference type="NCBIfam" id="NF001159">
    <property type="entry name" value="PRK00150.1-3"/>
    <property type="match status" value="1"/>
</dbReference>
<dbReference type="InterPro" id="IPR023635">
    <property type="entry name" value="Peptide_deformylase"/>
</dbReference>
<dbReference type="EC" id="3.5.1.88" evidence="2"/>
<dbReference type="Proteomes" id="UP001161325">
    <property type="component" value="Unassembled WGS sequence"/>
</dbReference>
<keyword evidence="2" id="KW-0648">Protein biosynthesis</keyword>
<evidence type="ECO:0000256" key="1">
    <source>
        <dbReference type="ARBA" id="ARBA00010759"/>
    </source>
</evidence>
<dbReference type="PIRSF" id="PIRSF004749">
    <property type="entry name" value="Pep_def"/>
    <property type="match status" value="1"/>
</dbReference>
<organism evidence="3 4">
    <name type="scientific">Roseisolibacter agri</name>
    <dbReference type="NCBI Taxonomy" id="2014610"/>
    <lineage>
        <taxon>Bacteria</taxon>
        <taxon>Pseudomonadati</taxon>
        <taxon>Gemmatimonadota</taxon>
        <taxon>Gemmatimonadia</taxon>
        <taxon>Gemmatimonadales</taxon>
        <taxon>Gemmatimonadaceae</taxon>
        <taxon>Roseisolibacter</taxon>
    </lineage>
</organism>
<dbReference type="SUPFAM" id="SSF56420">
    <property type="entry name" value="Peptide deformylase"/>
    <property type="match status" value="1"/>
</dbReference>
<comment type="cofactor">
    <cofactor evidence="2">
        <name>Fe(2+)</name>
        <dbReference type="ChEBI" id="CHEBI:29033"/>
    </cofactor>
    <text evidence="2">Binds 1 Fe(2+) ion.</text>
</comment>
<keyword evidence="2" id="KW-0378">Hydrolase</keyword>
<feature type="active site" evidence="2">
    <location>
        <position position="131"/>
    </location>
</feature>
<comment type="catalytic activity">
    <reaction evidence="2">
        <text>N-terminal N-formyl-L-methionyl-[peptide] + H2O = N-terminal L-methionyl-[peptide] + formate</text>
        <dbReference type="Rhea" id="RHEA:24420"/>
        <dbReference type="Rhea" id="RHEA-COMP:10639"/>
        <dbReference type="Rhea" id="RHEA-COMP:10640"/>
        <dbReference type="ChEBI" id="CHEBI:15377"/>
        <dbReference type="ChEBI" id="CHEBI:15740"/>
        <dbReference type="ChEBI" id="CHEBI:49298"/>
        <dbReference type="ChEBI" id="CHEBI:64731"/>
        <dbReference type="EC" id="3.5.1.88"/>
    </reaction>
</comment>
<dbReference type="AlphaFoldDB" id="A0AA37VGE8"/>
<accession>A0AA37VGE8</accession>
<gene>
    <name evidence="2 3" type="primary">def</name>
    <name evidence="3" type="ORF">rosag_49220</name>
</gene>
<feature type="binding site" evidence="2">
    <location>
        <position position="88"/>
    </location>
    <ligand>
        <name>Fe cation</name>
        <dbReference type="ChEBI" id="CHEBI:24875"/>
    </ligand>
</feature>
<feature type="binding site" evidence="2">
    <location>
        <position position="134"/>
    </location>
    <ligand>
        <name>Fe cation</name>
        <dbReference type="ChEBI" id="CHEBI:24875"/>
    </ligand>
</feature>
<dbReference type="InterPro" id="IPR036821">
    <property type="entry name" value="Peptide_deformylase_sf"/>
</dbReference>
<evidence type="ECO:0000313" key="4">
    <source>
        <dbReference type="Proteomes" id="UP001161325"/>
    </source>
</evidence>
<keyword evidence="4" id="KW-1185">Reference proteome</keyword>
<feature type="binding site" evidence="2">
    <location>
        <position position="130"/>
    </location>
    <ligand>
        <name>Fe cation</name>
        <dbReference type="ChEBI" id="CHEBI:24875"/>
    </ligand>
</feature>
<dbReference type="EMBL" id="BRXS01000010">
    <property type="protein sequence ID" value="GLC28409.1"/>
    <property type="molecule type" value="Genomic_DNA"/>
</dbReference>
<comment type="function">
    <text evidence="2">Removes the formyl group from the N-terminal Met of newly synthesized proteins. Requires at least a dipeptide for an efficient rate of reaction. N-terminal L-methionine is a prerequisite for activity but the enzyme has broad specificity at other positions.</text>
</comment>
<comment type="similarity">
    <text evidence="1 2">Belongs to the polypeptide deformylase family.</text>
</comment>
<evidence type="ECO:0000256" key="2">
    <source>
        <dbReference type="HAMAP-Rule" id="MF_00163"/>
    </source>
</evidence>
<protein>
    <recommendedName>
        <fullName evidence="2">Peptide deformylase</fullName>
        <shortName evidence="2">PDF</shortName>
        <ecNumber evidence="2">3.5.1.88</ecNumber>
    </recommendedName>
    <alternativeName>
        <fullName evidence="2">Polypeptide deformylase</fullName>
    </alternativeName>
</protein>
<evidence type="ECO:0000313" key="3">
    <source>
        <dbReference type="EMBL" id="GLC28409.1"/>
    </source>
</evidence>
<dbReference type="GO" id="GO:0042586">
    <property type="term" value="F:peptide deformylase activity"/>
    <property type="evidence" value="ECO:0007669"/>
    <property type="project" value="UniProtKB-UniRule"/>
</dbReference>
<dbReference type="PANTHER" id="PTHR10458:SF22">
    <property type="entry name" value="PEPTIDE DEFORMYLASE"/>
    <property type="match status" value="1"/>
</dbReference>
<dbReference type="GO" id="GO:0006412">
    <property type="term" value="P:translation"/>
    <property type="evidence" value="ECO:0007669"/>
    <property type="project" value="UniProtKB-UniRule"/>
</dbReference>
<dbReference type="NCBIfam" id="TIGR00079">
    <property type="entry name" value="pept_deformyl"/>
    <property type="match status" value="1"/>
</dbReference>
<dbReference type="HAMAP" id="MF_00163">
    <property type="entry name" value="Pep_deformylase"/>
    <property type="match status" value="1"/>
</dbReference>
<comment type="caution">
    <text evidence="3">The sequence shown here is derived from an EMBL/GenBank/DDBJ whole genome shotgun (WGS) entry which is preliminary data.</text>
</comment>